<dbReference type="EMBL" id="CP144700">
    <property type="protein sequence ID" value="WVZ21935.1"/>
    <property type="molecule type" value="Genomic_DNA"/>
</dbReference>
<accession>A0AAQ3P5T9</accession>
<gene>
    <name evidence="1" type="ORF">V8G54_000479</name>
</gene>
<evidence type="ECO:0000313" key="1">
    <source>
        <dbReference type="EMBL" id="WVZ21935.1"/>
    </source>
</evidence>
<organism evidence="1 2">
    <name type="scientific">Vigna mungo</name>
    <name type="common">Black gram</name>
    <name type="synonym">Phaseolus mungo</name>
    <dbReference type="NCBI Taxonomy" id="3915"/>
    <lineage>
        <taxon>Eukaryota</taxon>
        <taxon>Viridiplantae</taxon>
        <taxon>Streptophyta</taxon>
        <taxon>Embryophyta</taxon>
        <taxon>Tracheophyta</taxon>
        <taxon>Spermatophyta</taxon>
        <taxon>Magnoliopsida</taxon>
        <taxon>eudicotyledons</taxon>
        <taxon>Gunneridae</taxon>
        <taxon>Pentapetalae</taxon>
        <taxon>rosids</taxon>
        <taxon>fabids</taxon>
        <taxon>Fabales</taxon>
        <taxon>Fabaceae</taxon>
        <taxon>Papilionoideae</taxon>
        <taxon>50 kb inversion clade</taxon>
        <taxon>NPAAA clade</taxon>
        <taxon>indigoferoid/millettioid clade</taxon>
        <taxon>Phaseoleae</taxon>
        <taxon>Vigna</taxon>
    </lineage>
</organism>
<name>A0AAQ3P5T9_VIGMU</name>
<protein>
    <submittedName>
        <fullName evidence="1">Uncharacterized protein</fullName>
    </submittedName>
</protein>
<sequence length="144" mass="16349">MQRYQALCKRFYDIAEVAFDSETASHKLLSDLNPIGRNLGVCTSTTLMLVNDDGSDMHAHPHCSQEVGPSSKIDGLIVHNPIAVKRKGRPRTKRMQSTIEKITKKKKSHVTKTKHTRNDNVSNRRSCHLLLCSINTYHFFSFNP</sequence>
<dbReference type="AlphaFoldDB" id="A0AAQ3P5T9"/>
<evidence type="ECO:0000313" key="2">
    <source>
        <dbReference type="Proteomes" id="UP001374535"/>
    </source>
</evidence>
<keyword evidence="2" id="KW-1185">Reference proteome</keyword>
<reference evidence="1 2" key="1">
    <citation type="journal article" date="2023" name="Life. Sci Alliance">
        <title>Evolutionary insights into 3D genome organization and epigenetic landscape of Vigna mungo.</title>
        <authorList>
            <person name="Junaid A."/>
            <person name="Singh B."/>
            <person name="Bhatia S."/>
        </authorList>
    </citation>
    <scope>NUCLEOTIDE SEQUENCE [LARGE SCALE GENOMIC DNA]</scope>
    <source>
        <strain evidence="1">Urdbean</strain>
    </source>
</reference>
<proteinExistence type="predicted"/>
<dbReference type="Proteomes" id="UP001374535">
    <property type="component" value="Chromosome 1"/>
</dbReference>